<dbReference type="OrthoDB" id="5578329at2759"/>
<evidence type="ECO:0000313" key="2">
    <source>
        <dbReference type="EMBL" id="TIA90052.1"/>
    </source>
</evidence>
<dbReference type="Proteomes" id="UP000310189">
    <property type="component" value="Unassembled WGS sequence"/>
</dbReference>
<feature type="region of interest" description="Disordered" evidence="1">
    <location>
        <begin position="1"/>
        <end position="30"/>
    </location>
</feature>
<accession>A0A4T0FNF4</accession>
<feature type="compositionally biased region" description="Polar residues" evidence="1">
    <location>
        <begin position="79"/>
        <end position="93"/>
    </location>
</feature>
<dbReference type="EMBL" id="SPNW01000022">
    <property type="protein sequence ID" value="TIA90052.1"/>
    <property type="molecule type" value="Genomic_DNA"/>
</dbReference>
<feature type="compositionally biased region" description="Basic and acidic residues" evidence="1">
    <location>
        <begin position="94"/>
        <end position="113"/>
    </location>
</feature>
<evidence type="ECO:0000256" key="1">
    <source>
        <dbReference type="SAM" id="MobiDB-lite"/>
    </source>
</evidence>
<sequence length="113" mass="12572">MDKENPKVEQLHQPENAAVVDDNNEDKGAGQRALLAQKLKQTQNSFVSPTDNLMTPVTAKLANHKKKNFSKAKPVQLTDRFQSTLPQDSPQSTKRQDNPFDESTKGNAEDTPL</sequence>
<comment type="caution">
    <text evidence="2">The sequence shown here is derived from an EMBL/GenBank/DDBJ whole genome shotgun (WGS) entry which is preliminary data.</text>
</comment>
<feature type="region of interest" description="Disordered" evidence="1">
    <location>
        <begin position="64"/>
        <end position="113"/>
    </location>
</feature>
<dbReference type="AlphaFoldDB" id="A0A4T0FNF4"/>
<name>A0A4T0FNF4_9BASI</name>
<evidence type="ECO:0000313" key="3">
    <source>
        <dbReference type="Proteomes" id="UP000310189"/>
    </source>
</evidence>
<proteinExistence type="predicted"/>
<dbReference type="InterPro" id="IPR007727">
    <property type="entry name" value="Spo12"/>
</dbReference>
<feature type="compositionally biased region" description="Basic and acidic residues" evidence="1">
    <location>
        <begin position="1"/>
        <end position="12"/>
    </location>
</feature>
<organism evidence="2 3">
    <name type="scientific">Wallemia hederae</name>
    <dbReference type="NCBI Taxonomy" id="1540922"/>
    <lineage>
        <taxon>Eukaryota</taxon>
        <taxon>Fungi</taxon>
        <taxon>Dikarya</taxon>
        <taxon>Basidiomycota</taxon>
        <taxon>Wallemiomycotina</taxon>
        <taxon>Wallemiomycetes</taxon>
        <taxon>Wallemiales</taxon>
        <taxon>Wallemiaceae</taxon>
        <taxon>Wallemia</taxon>
    </lineage>
</organism>
<reference evidence="2 3" key="1">
    <citation type="submission" date="2019-03" db="EMBL/GenBank/DDBJ databases">
        <title>Sequencing 23 genomes of Wallemia ichthyophaga.</title>
        <authorList>
            <person name="Gostincar C."/>
        </authorList>
    </citation>
    <scope>NUCLEOTIDE SEQUENCE [LARGE SCALE GENOMIC DNA]</scope>
    <source>
        <strain evidence="2 3">EXF-5753</strain>
    </source>
</reference>
<gene>
    <name evidence="2" type="ORF">E3P99_01766</name>
</gene>
<keyword evidence="3" id="KW-1185">Reference proteome</keyword>
<protein>
    <submittedName>
        <fullName evidence="2">Uncharacterized protein</fullName>
    </submittedName>
</protein>
<dbReference type="Pfam" id="PF05032">
    <property type="entry name" value="Spo12"/>
    <property type="match status" value="1"/>
</dbReference>